<accession>A0A9D2BDL1</accession>
<dbReference type="AlphaFoldDB" id="A0A9D2BDL1"/>
<keyword evidence="1" id="KW-1133">Transmembrane helix</keyword>
<reference evidence="2" key="2">
    <citation type="submission" date="2021-04" db="EMBL/GenBank/DDBJ databases">
        <authorList>
            <person name="Gilroy R."/>
        </authorList>
    </citation>
    <scope>NUCLEOTIDE SEQUENCE</scope>
    <source>
        <strain evidence="2">ChiSxjej3B15-1167</strain>
    </source>
</reference>
<feature type="transmembrane region" description="Helical" evidence="1">
    <location>
        <begin position="7"/>
        <end position="24"/>
    </location>
</feature>
<dbReference type="InterPro" id="IPR018770">
    <property type="entry name" value="ChloroindolylP_hydrolase"/>
</dbReference>
<keyword evidence="1" id="KW-0812">Transmembrane</keyword>
<evidence type="ECO:0000313" key="3">
    <source>
        <dbReference type="Proteomes" id="UP000886805"/>
    </source>
</evidence>
<evidence type="ECO:0000256" key="1">
    <source>
        <dbReference type="SAM" id="Phobius"/>
    </source>
</evidence>
<name>A0A9D2BDL1_9FIRM</name>
<dbReference type="EMBL" id="DXEQ01000182">
    <property type="protein sequence ID" value="HIX72610.1"/>
    <property type="molecule type" value="Genomic_DNA"/>
</dbReference>
<dbReference type="Proteomes" id="UP000886805">
    <property type="component" value="Unassembled WGS sequence"/>
</dbReference>
<evidence type="ECO:0000313" key="2">
    <source>
        <dbReference type="EMBL" id="HIX72610.1"/>
    </source>
</evidence>
<sequence>MKETGRMLLSVLAAAVTFLILFLAAGWNLIVSAALCVGVYFGFFLLLKTDRKIGGIAVDDLPGGEVTGELLAEAKKDLAEIRRAGKQIADAFVRDDAERLYATGQRILSYLEENPEKIKRARRFFTYYLDTAARLLSRYLDFQETGLRTEEVTGILDRTARALPVLNRTFEKQFTRLMAGELMDVEADISLLEKTVQMEEGWPMGEKRTEEGE</sequence>
<proteinExistence type="predicted"/>
<keyword evidence="1" id="KW-0472">Membrane</keyword>
<comment type="caution">
    <text evidence="2">The sequence shown here is derived from an EMBL/GenBank/DDBJ whole genome shotgun (WGS) entry which is preliminary data.</text>
</comment>
<dbReference type="Pfam" id="PF10112">
    <property type="entry name" value="Halogen_Hydrol"/>
    <property type="match status" value="1"/>
</dbReference>
<feature type="transmembrane region" description="Helical" evidence="1">
    <location>
        <begin position="30"/>
        <end position="47"/>
    </location>
</feature>
<reference evidence="2" key="1">
    <citation type="journal article" date="2021" name="PeerJ">
        <title>Extensive microbial diversity within the chicken gut microbiome revealed by metagenomics and culture.</title>
        <authorList>
            <person name="Gilroy R."/>
            <person name="Ravi A."/>
            <person name="Getino M."/>
            <person name="Pursley I."/>
            <person name="Horton D.L."/>
            <person name="Alikhan N.F."/>
            <person name="Baker D."/>
            <person name="Gharbi K."/>
            <person name="Hall N."/>
            <person name="Watson M."/>
            <person name="Adriaenssens E.M."/>
            <person name="Foster-Nyarko E."/>
            <person name="Jarju S."/>
            <person name="Secka A."/>
            <person name="Antonio M."/>
            <person name="Oren A."/>
            <person name="Chaudhuri R.R."/>
            <person name="La Ragione R."/>
            <person name="Hildebrand F."/>
            <person name="Pallen M.J."/>
        </authorList>
    </citation>
    <scope>NUCLEOTIDE SEQUENCE</scope>
    <source>
        <strain evidence="2">ChiSxjej3B15-1167</strain>
    </source>
</reference>
<protein>
    <submittedName>
        <fullName evidence="2">5-bromo-4-chloroindolyl phosphate hydrolysis family protein</fullName>
    </submittedName>
</protein>
<gene>
    <name evidence="2" type="ORF">H9849_06270</name>
</gene>
<organism evidence="2 3">
    <name type="scientific">Candidatus Anaerobutyricum stercoripullorum</name>
    <dbReference type="NCBI Taxonomy" id="2838456"/>
    <lineage>
        <taxon>Bacteria</taxon>
        <taxon>Bacillati</taxon>
        <taxon>Bacillota</taxon>
        <taxon>Clostridia</taxon>
        <taxon>Lachnospirales</taxon>
        <taxon>Lachnospiraceae</taxon>
        <taxon>Anaerobutyricum</taxon>
    </lineage>
</organism>